<dbReference type="InterPro" id="IPR001283">
    <property type="entry name" value="CRISP-related"/>
</dbReference>
<sequence length="256" mass="29375">MANTVHFMCRLETELRPLNSFIKLVAIIPDTYVFRDMILEYHNSFRDAVASGLLVNKNGIVFPSARRMRELVWDSELAYLSRMHVKSLSFKHTVCRSVKRFPLVGENLSLIFTNKTKHQKVRDVLNLTLKNMFLEYKDIADPEKSVDYFDIMQHPESLGHFTIMVNDRVSRVGCSLSIATHCVTTKAAGHCYFLCCHYDFNNVAGEYIYKRGRPCSGCNAFDTTPSRNYLNLCTNNGQIFAKDDSKVVTRSDDDDE</sequence>
<dbReference type="OrthoDB" id="414826at2759"/>
<dbReference type="PRINTS" id="PR00838">
    <property type="entry name" value="V5ALLERGEN"/>
</dbReference>
<dbReference type="InterPro" id="IPR014044">
    <property type="entry name" value="CAP_dom"/>
</dbReference>
<dbReference type="AlphaFoldDB" id="A0A6J1LX17"/>
<organism evidence="4 5">
    <name type="scientific">Drosophila hydei</name>
    <name type="common">Fruit fly</name>
    <dbReference type="NCBI Taxonomy" id="7224"/>
    <lineage>
        <taxon>Eukaryota</taxon>
        <taxon>Metazoa</taxon>
        <taxon>Ecdysozoa</taxon>
        <taxon>Arthropoda</taxon>
        <taxon>Hexapoda</taxon>
        <taxon>Insecta</taxon>
        <taxon>Pterygota</taxon>
        <taxon>Neoptera</taxon>
        <taxon>Endopterygota</taxon>
        <taxon>Diptera</taxon>
        <taxon>Brachycera</taxon>
        <taxon>Muscomorpha</taxon>
        <taxon>Ephydroidea</taxon>
        <taxon>Drosophilidae</taxon>
        <taxon>Drosophila</taxon>
    </lineage>
</organism>
<dbReference type="SMART" id="SM00198">
    <property type="entry name" value="SCP"/>
    <property type="match status" value="1"/>
</dbReference>
<dbReference type="GeneID" id="111600768"/>
<keyword evidence="2" id="KW-0964">Secreted</keyword>
<comment type="subcellular location">
    <subcellularLocation>
        <location evidence="1">Secreted</location>
    </subcellularLocation>
</comment>
<dbReference type="GO" id="GO:0005576">
    <property type="term" value="C:extracellular region"/>
    <property type="evidence" value="ECO:0007669"/>
    <property type="project" value="UniProtKB-SubCell"/>
</dbReference>
<proteinExistence type="predicted"/>
<dbReference type="OMA" id="CKRWETS"/>
<gene>
    <name evidence="5" type="primary">LOC111600768</name>
</gene>
<dbReference type="Proteomes" id="UP000504633">
    <property type="component" value="Unplaced"/>
</dbReference>
<dbReference type="CDD" id="cd05380">
    <property type="entry name" value="CAP_euk"/>
    <property type="match status" value="1"/>
</dbReference>
<dbReference type="InterPro" id="IPR035940">
    <property type="entry name" value="CAP_sf"/>
</dbReference>
<dbReference type="Gene3D" id="3.40.33.10">
    <property type="entry name" value="CAP"/>
    <property type="match status" value="1"/>
</dbReference>
<dbReference type="SUPFAM" id="SSF55797">
    <property type="entry name" value="PR-1-like"/>
    <property type="match status" value="1"/>
</dbReference>
<dbReference type="PANTHER" id="PTHR10334">
    <property type="entry name" value="CYSTEINE-RICH SECRETORY PROTEIN-RELATED"/>
    <property type="match status" value="1"/>
</dbReference>
<protein>
    <submittedName>
        <fullName evidence="5">Venom allergen 5-like</fullName>
    </submittedName>
</protein>
<evidence type="ECO:0000256" key="1">
    <source>
        <dbReference type="ARBA" id="ARBA00004613"/>
    </source>
</evidence>
<accession>A0A6J1LX17</accession>
<name>A0A6J1LX17_DROHY</name>
<evidence type="ECO:0000313" key="4">
    <source>
        <dbReference type="Proteomes" id="UP000504633"/>
    </source>
</evidence>
<keyword evidence="4" id="KW-1185">Reference proteome</keyword>
<dbReference type="Pfam" id="PF00188">
    <property type="entry name" value="CAP"/>
    <property type="match status" value="1"/>
</dbReference>
<evidence type="ECO:0000313" key="5">
    <source>
        <dbReference type="RefSeq" id="XP_023172815.2"/>
    </source>
</evidence>
<dbReference type="InterPro" id="IPR002413">
    <property type="entry name" value="V5_allergen-like"/>
</dbReference>
<evidence type="ECO:0000256" key="2">
    <source>
        <dbReference type="ARBA" id="ARBA00022525"/>
    </source>
</evidence>
<reference evidence="5" key="1">
    <citation type="submission" date="2025-08" db="UniProtKB">
        <authorList>
            <consortium name="RefSeq"/>
        </authorList>
    </citation>
    <scope>IDENTIFICATION</scope>
    <source>
        <strain evidence="5">15085-1641.00</strain>
        <tissue evidence="5">Whole body</tissue>
    </source>
</reference>
<evidence type="ECO:0000259" key="3">
    <source>
        <dbReference type="SMART" id="SM00198"/>
    </source>
</evidence>
<dbReference type="KEGG" id="dhe:111600768"/>
<dbReference type="RefSeq" id="XP_023172815.2">
    <property type="nucleotide sequence ID" value="XM_023317047.2"/>
</dbReference>
<feature type="domain" description="SCP" evidence="3">
    <location>
        <begin position="33"/>
        <end position="209"/>
    </location>
</feature>